<keyword evidence="10" id="KW-1185">Reference proteome</keyword>
<dbReference type="InterPro" id="IPR024962">
    <property type="entry name" value="YukD-like"/>
</dbReference>
<evidence type="ECO:0000256" key="1">
    <source>
        <dbReference type="ARBA" id="ARBA00004651"/>
    </source>
</evidence>
<feature type="transmembrane region" description="Helical" evidence="7">
    <location>
        <begin position="382"/>
        <end position="404"/>
    </location>
</feature>
<dbReference type="EMBL" id="JBGEDP010000001">
    <property type="protein sequence ID" value="MEY8017958.1"/>
    <property type="molecule type" value="Genomic_DNA"/>
</dbReference>
<evidence type="ECO:0000256" key="2">
    <source>
        <dbReference type="ARBA" id="ARBA00006162"/>
    </source>
</evidence>
<evidence type="ECO:0000256" key="5">
    <source>
        <dbReference type="ARBA" id="ARBA00022989"/>
    </source>
</evidence>
<dbReference type="NCBIfam" id="TIGR03920">
    <property type="entry name" value="T7SS_EccD"/>
    <property type="match status" value="1"/>
</dbReference>
<feature type="transmembrane region" description="Helical" evidence="7">
    <location>
        <begin position="251"/>
        <end position="269"/>
    </location>
</feature>
<comment type="similarity">
    <text evidence="2">Belongs to the EccD/Snm4 family.</text>
</comment>
<sequence>MPASDELCRVCVHAGAAAADLALPAHVPVAALIPSILDIMHGPAGAAEATRYRLSPPGLPALAGSTTLAHNGIHDGAVLVLSQCAPPPPAPRHDDLAEAVSVALGAAGPPDGRHAARTAAAVAAVGLAGVGGLALIENAFCGNVPAGTAAVAGTVAAMSAVLARGADRDPTAGLALGVIATLLAAVAGFLAVPGPPGAPGVLLAATTAAVASVLSMRVSTSGTPGLTALAGVALVVAAAACAGVLTGAPPSAIGAASALTSLGLLEASGRMSIVAAGLSPRLDAVAPDGDRVAARAVRADRWATSLAGAFSASAALGALVTALAGGPRLARLVFAAVTGALLLSRAREVDARRALPPAVAGFVVLAAVFAATALGAPDRGPVIAAATALLAAAALCLGFAVPDLSLPPPLRRGLGLLEWLALLSMAPLACWICGVYGAVRGIHLR</sequence>
<feature type="transmembrane region" description="Helical" evidence="7">
    <location>
        <begin position="416"/>
        <end position="439"/>
    </location>
</feature>
<evidence type="ECO:0000256" key="4">
    <source>
        <dbReference type="ARBA" id="ARBA00022692"/>
    </source>
</evidence>
<comment type="caution">
    <text evidence="9">The sequence shown here is derived from an EMBL/GenBank/DDBJ whole genome shotgun (WGS) entry which is preliminary data.</text>
</comment>
<protein>
    <submittedName>
        <fullName evidence="9">Type VII secretion integral membrane protein EccD</fullName>
    </submittedName>
</protein>
<dbReference type="InterPro" id="IPR044049">
    <property type="entry name" value="EccD_transm"/>
</dbReference>
<evidence type="ECO:0000313" key="9">
    <source>
        <dbReference type="EMBL" id="MEY8017958.1"/>
    </source>
</evidence>
<feature type="transmembrane region" description="Helical" evidence="7">
    <location>
        <begin position="302"/>
        <end position="323"/>
    </location>
</feature>
<accession>A0ABV4C6X8</accession>
<comment type="subcellular location">
    <subcellularLocation>
        <location evidence="1">Cell membrane</location>
        <topology evidence="1">Multi-pass membrane protein</topology>
    </subcellularLocation>
</comment>
<feature type="domain" description="EccD-like transmembrane" evidence="8">
    <location>
        <begin position="117"/>
        <end position="442"/>
    </location>
</feature>
<evidence type="ECO:0000256" key="6">
    <source>
        <dbReference type="ARBA" id="ARBA00023136"/>
    </source>
</evidence>
<gene>
    <name evidence="9" type="primary">eccD</name>
    <name evidence="9" type="ORF">AB8998_24815</name>
</gene>
<evidence type="ECO:0000256" key="3">
    <source>
        <dbReference type="ARBA" id="ARBA00022475"/>
    </source>
</evidence>
<keyword evidence="3" id="KW-1003">Cell membrane</keyword>
<keyword evidence="4 7" id="KW-0812">Transmembrane</keyword>
<feature type="transmembrane region" description="Helical" evidence="7">
    <location>
        <begin position="226"/>
        <end position="245"/>
    </location>
</feature>
<feature type="transmembrane region" description="Helical" evidence="7">
    <location>
        <begin position="198"/>
        <end position="214"/>
    </location>
</feature>
<dbReference type="Pfam" id="PF19053">
    <property type="entry name" value="EccD"/>
    <property type="match status" value="1"/>
</dbReference>
<proteinExistence type="inferred from homology"/>
<feature type="transmembrane region" description="Helical" evidence="7">
    <location>
        <begin position="174"/>
        <end position="192"/>
    </location>
</feature>
<feature type="transmembrane region" description="Helical" evidence="7">
    <location>
        <begin position="142"/>
        <end position="162"/>
    </location>
</feature>
<dbReference type="Proteomes" id="UP001564760">
    <property type="component" value="Unassembled WGS sequence"/>
</dbReference>
<feature type="transmembrane region" description="Helical" evidence="7">
    <location>
        <begin position="358"/>
        <end position="376"/>
    </location>
</feature>
<dbReference type="RefSeq" id="WP_369740374.1">
    <property type="nucleotide sequence ID" value="NZ_JBGEDP010000001.1"/>
</dbReference>
<reference evidence="9 10" key="1">
    <citation type="submission" date="2024-08" db="EMBL/GenBank/DDBJ databases">
        <title>Mycobacterium servetensis sp. nov., a novel rapid-growing mycobacterial species recovered from a human patient in Zaragoza, Spain.</title>
        <authorList>
            <person name="Tristancho-Baro A.I."/>
            <person name="Buenestado-Serrano S."/>
            <person name="Garcia De Viedma D."/>
            <person name="Milagro-Beamonte A."/>
            <person name="Burillo N."/>
            <person name="Sanz S."/>
            <person name="Lopez-Calleja A.I."/>
            <person name="Penas-Utrilla D."/>
            <person name="Guardingo M."/>
            <person name="Garcia M.J."/>
            <person name="Vinuelas-Bayon J."/>
        </authorList>
    </citation>
    <scope>NUCLEOTIDE SEQUENCE [LARGE SCALE GENOMIC DNA]</scope>
    <source>
        <strain evidence="10">HUMS_12744610</strain>
    </source>
</reference>
<dbReference type="Pfam" id="PF08817">
    <property type="entry name" value="YukD"/>
    <property type="match status" value="1"/>
</dbReference>
<dbReference type="InterPro" id="IPR006707">
    <property type="entry name" value="T7SS_EccD"/>
</dbReference>
<organism evidence="9 10">
    <name type="scientific">Mycobacterium servetii</name>
    <dbReference type="NCBI Taxonomy" id="3237418"/>
    <lineage>
        <taxon>Bacteria</taxon>
        <taxon>Bacillati</taxon>
        <taxon>Actinomycetota</taxon>
        <taxon>Actinomycetes</taxon>
        <taxon>Mycobacteriales</taxon>
        <taxon>Mycobacteriaceae</taxon>
        <taxon>Mycobacterium</taxon>
    </lineage>
</organism>
<feature type="transmembrane region" description="Helical" evidence="7">
    <location>
        <begin position="118"/>
        <end position="136"/>
    </location>
</feature>
<evidence type="ECO:0000259" key="8">
    <source>
        <dbReference type="Pfam" id="PF19053"/>
    </source>
</evidence>
<keyword evidence="6 7" id="KW-0472">Membrane</keyword>
<evidence type="ECO:0000313" key="10">
    <source>
        <dbReference type="Proteomes" id="UP001564760"/>
    </source>
</evidence>
<evidence type="ECO:0000256" key="7">
    <source>
        <dbReference type="SAM" id="Phobius"/>
    </source>
</evidence>
<keyword evidence="5 7" id="KW-1133">Transmembrane helix</keyword>
<dbReference type="Gene3D" id="3.10.20.90">
    <property type="entry name" value="Phosphatidylinositol 3-kinase Catalytic Subunit, Chain A, domain 1"/>
    <property type="match status" value="1"/>
</dbReference>
<name>A0ABV4C6X8_9MYCO</name>